<dbReference type="EMBL" id="JAVDXW010000001">
    <property type="protein sequence ID" value="MDR7304044.1"/>
    <property type="molecule type" value="Genomic_DNA"/>
</dbReference>
<keyword evidence="3" id="KW-1185">Reference proteome</keyword>
<dbReference type="AlphaFoldDB" id="A0AAE4CNM6"/>
<feature type="region of interest" description="Disordered" evidence="1">
    <location>
        <begin position="39"/>
        <end position="62"/>
    </location>
</feature>
<evidence type="ECO:0000313" key="2">
    <source>
        <dbReference type="EMBL" id="MDR7304044.1"/>
    </source>
</evidence>
<evidence type="ECO:0000256" key="1">
    <source>
        <dbReference type="SAM" id="MobiDB-lite"/>
    </source>
</evidence>
<proteinExistence type="predicted"/>
<name>A0AAE4CNM6_9ACTN</name>
<protein>
    <submittedName>
        <fullName evidence="2">Uncharacterized protein YpuA (DUF1002 family)</fullName>
    </submittedName>
</protein>
<evidence type="ECO:0000313" key="3">
    <source>
        <dbReference type="Proteomes" id="UP001180845"/>
    </source>
</evidence>
<reference evidence="2" key="1">
    <citation type="submission" date="2023-07" db="EMBL/GenBank/DDBJ databases">
        <title>Sequencing the genomes of 1000 actinobacteria strains.</title>
        <authorList>
            <person name="Klenk H.-P."/>
        </authorList>
    </citation>
    <scope>NUCLEOTIDE SEQUENCE</scope>
    <source>
        <strain evidence="2">DSM 45977</strain>
    </source>
</reference>
<sequence length="62" mass="6394">MRPGEPVVAVAAVLFDRQETSGQQLAEVVIDPAVEYSGEAATSGAIRQHRSSAGNSRGGGVR</sequence>
<comment type="caution">
    <text evidence="2">The sequence shown here is derived from an EMBL/GenBank/DDBJ whole genome shotgun (WGS) entry which is preliminary data.</text>
</comment>
<organism evidence="2 3">
    <name type="scientific">Haloactinomyces albus</name>
    <dbReference type="NCBI Taxonomy" id="1352928"/>
    <lineage>
        <taxon>Bacteria</taxon>
        <taxon>Bacillati</taxon>
        <taxon>Actinomycetota</taxon>
        <taxon>Actinomycetes</taxon>
        <taxon>Actinopolysporales</taxon>
        <taxon>Actinopolysporaceae</taxon>
        <taxon>Haloactinomyces</taxon>
    </lineage>
</organism>
<dbReference type="Proteomes" id="UP001180845">
    <property type="component" value="Unassembled WGS sequence"/>
</dbReference>
<accession>A0AAE4CNM6</accession>
<gene>
    <name evidence="2" type="ORF">JOF55_004225</name>
</gene>